<protein>
    <submittedName>
        <fullName evidence="3">SUMO activating enzyme</fullName>
    </submittedName>
</protein>
<keyword evidence="4" id="KW-1185">Reference proteome</keyword>
<evidence type="ECO:0000313" key="4">
    <source>
        <dbReference type="Proteomes" id="UP000289152"/>
    </source>
</evidence>
<dbReference type="InParanoid" id="A0A4Q1BF54"/>
<dbReference type="GO" id="GO:0031510">
    <property type="term" value="C:SUMO activating enzyme complex"/>
    <property type="evidence" value="ECO:0007669"/>
    <property type="project" value="TreeGrafter"/>
</dbReference>
<feature type="domain" description="THIF-type NAD/FAD binding fold" evidence="2">
    <location>
        <begin position="4"/>
        <end position="325"/>
    </location>
</feature>
<dbReference type="Pfam" id="PF00899">
    <property type="entry name" value="ThiF"/>
    <property type="match status" value="1"/>
</dbReference>
<name>A0A4Q1BF54_TREME</name>
<dbReference type="VEuPathDB" id="FungiDB:TREMEDRAFT_45154"/>
<dbReference type="EMBL" id="SDIL01000103">
    <property type="protein sequence ID" value="RXK36255.1"/>
    <property type="molecule type" value="Genomic_DNA"/>
</dbReference>
<evidence type="ECO:0000259" key="2">
    <source>
        <dbReference type="Pfam" id="PF00899"/>
    </source>
</evidence>
<comment type="caution">
    <text evidence="3">The sequence shown here is derived from an EMBL/GenBank/DDBJ whole genome shotgun (WGS) entry which is preliminary data.</text>
</comment>
<dbReference type="PANTHER" id="PTHR10953:SF162">
    <property type="entry name" value="SUMO-ACTIVATING ENZYME SUBUNIT 1"/>
    <property type="match status" value="1"/>
</dbReference>
<dbReference type="GO" id="GO:0005737">
    <property type="term" value="C:cytoplasm"/>
    <property type="evidence" value="ECO:0007669"/>
    <property type="project" value="TreeGrafter"/>
</dbReference>
<evidence type="ECO:0000256" key="1">
    <source>
        <dbReference type="SAM" id="MobiDB-lite"/>
    </source>
</evidence>
<dbReference type="FunCoup" id="A0A4Q1BF54">
    <property type="interactions" value="797"/>
</dbReference>
<dbReference type="InterPro" id="IPR000594">
    <property type="entry name" value="ThiF_NAD_FAD-bd"/>
</dbReference>
<dbReference type="AlphaFoldDB" id="A0A4Q1BF54"/>
<dbReference type="InterPro" id="IPR035985">
    <property type="entry name" value="Ubiquitin-activating_enz"/>
</dbReference>
<dbReference type="InterPro" id="IPR045886">
    <property type="entry name" value="ThiF/MoeB/HesA"/>
</dbReference>
<dbReference type="GO" id="GO:0016925">
    <property type="term" value="P:protein sumoylation"/>
    <property type="evidence" value="ECO:0007669"/>
    <property type="project" value="TreeGrafter"/>
</dbReference>
<dbReference type="OrthoDB" id="1708823at2759"/>
<dbReference type="GO" id="GO:0019948">
    <property type="term" value="F:SUMO activating enzyme activity"/>
    <property type="evidence" value="ECO:0007669"/>
    <property type="project" value="TreeGrafter"/>
</dbReference>
<dbReference type="Proteomes" id="UP000289152">
    <property type="component" value="Unassembled WGS sequence"/>
</dbReference>
<organism evidence="3 4">
    <name type="scientific">Tremella mesenterica</name>
    <name type="common">Jelly fungus</name>
    <dbReference type="NCBI Taxonomy" id="5217"/>
    <lineage>
        <taxon>Eukaryota</taxon>
        <taxon>Fungi</taxon>
        <taxon>Dikarya</taxon>
        <taxon>Basidiomycota</taxon>
        <taxon>Agaricomycotina</taxon>
        <taxon>Tremellomycetes</taxon>
        <taxon>Tremellales</taxon>
        <taxon>Tremellaceae</taxon>
        <taxon>Tremella</taxon>
    </lineage>
</organism>
<dbReference type="STRING" id="5217.A0A4Q1BF54"/>
<evidence type="ECO:0000313" key="3">
    <source>
        <dbReference type="EMBL" id="RXK36255.1"/>
    </source>
</evidence>
<sequence>MRSSTVLLLSLRSVAHETIKNLVLAGIGRLIIMDDGVVTPEDLGGGFLFREEDGAVGKLRTEASSPQIASLNPLVALTAVPTLAPFIRNSQTAGAKVDSEEEMVEYLQREKVDVVVCCDMTSEEVLRIDAAARNAGVMFYAAGSFGFYGYVFADLGDSYEYVFTPPSNPSNPSPSLQKKLLRYSPFSRLLDRSQWHLPHTSGAKGGSPYRGLTRSVTKDRTPGPTLGLLALWELEKVHGRLPLPEDSEEMRDVAEGLRRDLGVNEKALPGVEGGMIEHLTQHAAHFFPPTLAILGGLLAQDVLRALSKKDKPIVNLLVLDSMGGTANVSRWAMDDAVDG</sequence>
<accession>A0A4Q1BF54</accession>
<dbReference type="SUPFAM" id="SSF69572">
    <property type="entry name" value="Activating enzymes of the ubiquitin-like proteins"/>
    <property type="match status" value="1"/>
</dbReference>
<reference evidence="3 4" key="1">
    <citation type="submission" date="2016-06" db="EMBL/GenBank/DDBJ databases">
        <title>Evolution of pathogenesis and genome organization in the Tremellales.</title>
        <authorList>
            <person name="Cuomo C."/>
            <person name="Litvintseva A."/>
            <person name="Heitman J."/>
            <person name="Chen Y."/>
            <person name="Sun S."/>
            <person name="Springer D."/>
            <person name="Dromer F."/>
            <person name="Young S."/>
            <person name="Zeng Q."/>
            <person name="Chapman S."/>
            <person name="Gujja S."/>
            <person name="Saif S."/>
            <person name="Birren B."/>
        </authorList>
    </citation>
    <scope>NUCLEOTIDE SEQUENCE [LARGE SCALE GENOMIC DNA]</scope>
    <source>
        <strain evidence="3 4">ATCC 28783</strain>
    </source>
</reference>
<gene>
    <name evidence="3" type="ORF">M231_06458</name>
</gene>
<proteinExistence type="predicted"/>
<feature type="region of interest" description="Disordered" evidence="1">
    <location>
        <begin position="197"/>
        <end position="217"/>
    </location>
</feature>
<dbReference type="Gene3D" id="3.40.50.720">
    <property type="entry name" value="NAD(P)-binding Rossmann-like Domain"/>
    <property type="match status" value="1"/>
</dbReference>
<dbReference type="PANTHER" id="PTHR10953">
    <property type="entry name" value="UBIQUITIN-ACTIVATING ENZYME E1"/>
    <property type="match status" value="1"/>
</dbReference>